<reference evidence="2" key="1">
    <citation type="journal article" date="2023" name="Nat. Plants">
        <title>Single-cell RNA sequencing provides a high-resolution roadmap for understanding the multicellular compartmentation of specialized metabolism.</title>
        <authorList>
            <person name="Sun S."/>
            <person name="Shen X."/>
            <person name="Li Y."/>
            <person name="Li Y."/>
            <person name="Wang S."/>
            <person name="Li R."/>
            <person name="Zhang H."/>
            <person name="Shen G."/>
            <person name="Guo B."/>
            <person name="Wei J."/>
            <person name="Xu J."/>
            <person name="St-Pierre B."/>
            <person name="Chen S."/>
            <person name="Sun C."/>
        </authorList>
    </citation>
    <scope>NUCLEOTIDE SEQUENCE [LARGE SCALE GENOMIC DNA]</scope>
</reference>
<evidence type="ECO:0000313" key="1">
    <source>
        <dbReference type="EMBL" id="KAI5653157.1"/>
    </source>
</evidence>
<organism evidence="1 2">
    <name type="scientific">Catharanthus roseus</name>
    <name type="common">Madagascar periwinkle</name>
    <name type="synonym">Vinca rosea</name>
    <dbReference type="NCBI Taxonomy" id="4058"/>
    <lineage>
        <taxon>Eukaryota</taxon>
        <taxon>Viridiplantae</taxon>
        <taxon>Streptophyta</taxon>
        <taxon>Embryophyta</taxon>
        <taxon>Tracheophyta</taxon>
        <taxon>Spermatophyta</taxon>
        <taxon>Magnoliopsida</taxon>
        <taxon>eudicotyledons</taxon>
        <taxon>Gunneridae</taxon>
        <taxon>Pentapetalae</taxon>
        <taxon>asterids</taxon>
        <taxon>lamiids</taxon>
        <taxon>Gentianales</taxon>
        <taxon>Apocynaceae</taxon>
        <taxon>Rauvolfioideae</taxon>
        <taxon>Vinceae</taxon>
        <taxon>Catharanthinae</taxon>
        <taxon>Catharanthus</taxon>
    </lineage>
</organism>
<protein>
    <submittedName>
        <fullName evidence="1">Uncharacterized protein</fullName>
    </submittedName>
</protein>
<dbReference type="EMBL" id="CM044707">
    <property type="protein sequence ID" value="KAI5653157.1"/>
    <property type="molecule type" value="Genomic_DNA"/>
</dbReference>
<accession>A0ACB9ZX03</accession>
<comment type="caution">
    <text evidence="1">The sequence shown here is derived from an EMBL/GenBank/DDBJ whole genome shotgun (WGS) entry which is preliminary data.</text>
</comment>
<keyword evidence="2" id="KW-1185">Reference proteome</keyword>
<gene>
    <name evidence="1" type="ORF">M9H77_30344</name>
</gene>
<dbReference type="Proteomes" id="UP001060085">
    <property type="component" value="Linkage Group LG07"/>
</dbReference>
<sequence>MNLSDLESKKRQGLITRAKVGKLKDLDDRFAQKVMAISEEFMKEETYEGNNIHHGFKKSLDCIGLLEDGEYSSPIEVESTLMVEATMDMETSFLEGIIVLETSLLEGNKGVGNFSSYAKSYGHTSYDYGAYERVNTKYIEHSP</sequence>
<proteinExistence type="predicted"/>
<name>A0ACB9ZX03_CATRO</name>
<evidence type="ECO:0000313" key="2">
    <source>
        <dbReference type="Proteomes" id="UP001060085"/>
    </source>
</evidence>